<keyword evidence="3 7" id="KW-0479">Metal-binding</keyword>
<name>L8H807_ACACF</name>
<dbReference type="PROSITE" id="PS00086">
    <property type="entry name" value="CYTOCHROME_P450"/>
    <property type="match status" value="1"/>
</dbReference>
<evidence type="ECO:0000256" key="4">
    <source>
        <dbReference type="ARBA" id="ARBA00023002"/>
    </source>
</evidence>
<reference evidence="9 10" key="1">
    <citation type="journal article" date="2013" name="Genome Biol.">
        <title>Genome of Acanthamoeba castellanii highlights extensive lateral gene transfer and early evolution of tyrosine kinase signaling.</title>
        <authorList>
            <person name="Clarke M."/>
            <person name="Lohan A.J."/>
            <person name="Liu B."/>
            <person name="Lagkouvardos I."/>
            <person name="Roy S."/>
            <person name="Zafar N."/>
            <person name="Bertelli C."/>
            <person name="Schilde C."/>
            <person name="Kianianmomeni A."/>
            <person name="Burglin T.R."/>
            <person name="Frech C."/>
            <person name="Turcotte B."/>
            <person name="Kopec K.O."/>
            <person name="Synnott J.M."/>
            <person name="Choo C."/>
            <person name="Paponov I."/>
            <person name="Finkler A."/>
            <person name="Soon Heng Tan C."/>
            <person name="Hutchins A.P."/>
            <person name="Weinmeier T."/>
            <person name="Rattei T."/>
            <person name="Chu J.S."/>
            <person name="Gimenez G."/>
            <person name="Irimia M."/>
            <person name="Rigden D.J."/>
            <person name="Fitzpatrick D.A."/>
            <person name="Lorenzo-Morales J."/>
            <person name="Bateman A."/>
            <person name="Chiu C.H."/>
            <person name="Tang P."/>
            <person name="Hegemann P."/>
            <person name="Fromm H."/>
            <person name="Raoult D."/>
            <person name="Greub G."/>
            <person name="Miranda-Saavedra D."/>
            <person name="Chen N."/>
            <person name="Nash P."/>
            <person name="Ginger M.L."/>
            <person name="Horn M."/>
            <person name="Schaap P."/>
            <person name="Caler L."/>
            <person name="Loftus B."/>
        </authorList>
    </citation>
    <scope>NUCLEOTIDE SEQUENCE [LARGE SCALE GENOMIC DNA]</scope>
    <source>
        <strain evidence="9 10">Neff</strain>
    </source>
</reference>
<evidence type="ECO:0000256" key="2">
    <source>
        <dbReference type="ARBA" id="ARBA00022617"/>
    </source>
</evidence>
<dbReference type="GeneID" id="14922274"/>
<keyword evidence="8" id="KW-0812">Transmembrane</keyword>
<dbReference type="InterPro" id="IPR002401">
    <property type="entry name" value="Cyt_P450_E_grp-I"/>
</dbReference>
<evidence type="ECO:0000256" key="8">
    <source>
        <dbReference type="SAM" id="Phobius"/>
    </source>
</evidence>
<dbReference type="PANTHER" id="PTHR24291:SF50">
    <property type="entry name" value="BIFUNCTIONAL ALBAFLAVENONE MONOOXYGENASE_TERPENE SYNTHASE"/>
    <property type="match status" value="1"/>
</dbReference>
<protein>
    <submittedName>
        <fullName evidence="9">Cytochrome p450 superfamily protein</fullName>
    </submittedName>
</protein>
<proteinExistence type="inferred from homology"/>
<gene>
    <name evidence="9" type="ORF">ACA1_183160</name>
</gene>
<dbReference type="InterPro" id="IPR017972">
    <property type="entry name" value="Cyt_P450_CS"/>
</dbReference>
<dbReference type="PRINTS" id="PR00385">
    <property type="entry name" value="P450"/>
</dbReference>
<evidence type="ECO:0000256" key="1">
    <source>
        <dbReference type="ARBA" id="ARBA00010617"/>
    </source>
</evidence>
<accession>L8H807</accession>
<evidence type="ECO:0000313" key="9">
    <source>
        <dbReference type="EMBL" id="ELR21382.1"/>
    </source>
</evidence>
<keyword evidence="2 7" id="KW-0349">Heme</keyword>
<keyword evidence="4" id="KW-0560">Oxidoreductase</keyword>
<dbReference type="RefSeq" id="XP_004345926.1">
    <property type="nucleotide sequence ID" value="XM_004345876.1"/>
</dbReference>
<dbReference type="AlphaFoldDB" id="L8H807"/>
<keyword evidence="6" id="KW-0503">Monooxygenase</keyword>
<dbReference type="InterPro" id="IPR036396">
    <property type="entry name" value="Cyt_P450_sf"/>
</dbReference>
<keyword evidence="8" id="KW-1133">Transmembrane helix</keyword>
<feature type="binding site" description="axial binding residue" evidence="7">
    <location>
        <position position="650"/>
    </location>
    <ligand>
        <name>heme</name>
        <dbReference type="ChEBI" id="CHEBI:30413"/>
    </ligand>
    <ligandPart>
        <name>Fe</name>
        <dbReference type="ChEBI" id="CHEBI:18248"/>
    </ligandPart>
</feature>
<dbReference type="VEuPathDB" id="AmoebaDB:ACA1_183160"/>
<dbReference type="KEGG" id="acan:ACA1_183160"/>
<dbReference type="STRING" id="1257118.L8H807"/>
<comment type="cofactor">
    <cofactor evidence="7">
        <name>heme</name>
        <dbReference type="ChEBI" id="CHEBI:30413"/>
    </cofactor>
</comment>
<dbReference type="CDD" id="cd00302">
    <property type="entry name" value="cytochrome_P450"/>
    <property type="match status" value="1"/>
</dbReference>
<keyword evidence="5 7" id="KW-0408">Iron</keyword>
<dbReference type="PRINTS" id="PR00463">
    <property type="entry name" value="EP450I"/>
</dbReference>
<dbReference type="Proteomes" id="UP000011083">
    <property type="component" value="Unassembled WGS sequence"/>
</dbReference>
<feature type="transmembrane region" description="Helical" evidence="8">
    <location>
        <begin position="220"/>
        <end position="242"/>
    </location>
</feature>
<dbReference type="EMBL" id="KB007904">
    <property type="protein sequence ID" value="ELR21382.1"/>
    <property type="molecule type" value="Genomic_DNA"/>
</dbReference>
<dbReference type="Gene3D" id="1.10.630.10">
    <property type="entry name" value="Cytochrome P450"/>
    <property type="match status" value="1"/>
</dbReference>
<dbReference type="PANTHER" id="PTHR24291">
    <property type="entry name" value="CYTOCHROME P450 FAMILY 4"/>
    <property type="match status" value="1"/>
</dbReference>
<evidence type="ECO:0000313" key="10">
    <source>
        <dbReference type="Proteomes" id="UP000011083"/>
    </source>
</evidence>
<keyword evidence="8" id="KW-0472">Membrane</keyword>
<dbReference type="GO" id="GO:0004497">
    <property type="term" value="F:monooxygenase activity"/>
    <property type="evidence" value="ECO:0007669"/>
    <property type="project" value="UniProtKB-KW"/>
</dbReference>
<dbReference type="GO" id="GO:0020037">
    <property type="term" value="F:heme binding"/>
    <property type="evidence" value="ECO:0007669"/>
    <property type="project" value="InterPro"/>
</dbReference>
<dbReference type="GO" id="GO:0016705">
    <property type="term" value="F:oxidoreductase activity, acting on paired donors, with incorporation or reduction of molecular oxygen"/>
    <property type="evidence" value="ECO:0007669"/>
    <property type="project" value="InterPro"/>
</dbReference>
<evidence type="ECO:0000256" key="6">
    <source>
        <dbReference type="ARBA" id="ARBA00023033"/>
    </source>
</evidence>
<evidence type="ECO:0000256" key="5">
    <source>
        <dbReference type="ARBA" id="ARBA00023004"/>
    </source>
</evidence>
<sequence length="710" mass="79155">MTSTEGSGRRLAPSPAHFADVTVREPEAASSAVVRLLKYKGGLYITLPTRKRNVSSYKLPSRERYTNMTDIVTRWFAIRFNPETFVVNTGDYTFAKSTGYNKHHAGEGPFTTTHVPFATCFGYSTLLQFLDDGTAVVDLRGTPFAVPNKFDFGGYIANGTWTYSHRAQVVQLTGGGYCGWTAPVEVAKNEHLACNGGWHLTLSLRRLHNPFIGDDPGAMLGVWLGNGLVVLGVLLLAVRVYIARTLARMRHVQTGQPIPAPAFFPPNYLDRFLPARPQKPGSSNPIQDALRERRDYGPTYVTWKGWTPFVVVCEAEDARRVLNDKGFDKTGVPKGSTLSRVMGSSLVTADGDKWKAQRRAMDPAFKYKKIRTLVPMFASCTRKLINRWGQQLDQPIPVEDGITKLTLDAIGMGAFGYDFGAVDGSMELSKNLKHYYRILGDVFRPSADRKAVEQSIQEFQAFLQHVITTHRAGGCSDERNPDLLDHIIAMGEDGQLTDKEISHNLFLFFLAGHDTSSSALTAALYFFAEHPGMQEKAFQEVQSVLGGRDDFDFAQLSKLEYLAMFLKETLRVRPPVSQTGAAGRTVTADAGVVLGGYVIPKGVTVSPSIAALNYDENQWPDPYTFKPERFADKQTAKRDIWSFSTGPRVCVGKKFAMTEMLTVLAMLLQQFEFELVSPDYEWKFRPLGITLRPLDGLPLRLERRRPLRNC</sequence>
<evidence type="ECO:0000256" key="7">
    <source>
        <dbReference type="PIRSR" id="PIRSR602401-1"/>
    </source>
</evidence>
<evidence type="ECO:0000256" key="3">
    <source>
        <dbReference type="ARBA" id="ARBA00022723"/>
    </source>
</evidence>
<dbReference type="OrthoDB" id="5948003at2759"/>
<dbReference type="InterPro" id="IPR050196">
    <property type="entry name" value="Cytochrome_P450_Monoox"/>
</dbReference>
<organism evidence="9 10">
    <name type="scientific">Acanthamoeba castellanii (strain ATCC 30010 / Neff)</name>
    <dbReference type="NCBI Taxonomy" id="1257118"/>
    <lineage>
        <taxon>Eukaryota</taxon>
        <taxon>Amoebozoa</taxon>
        <taxon>Discosea</taxon>
        <taxon>Longamoebia</taxon>
        <taxon>Centramoebida</taxon>
        <taxon>Acanthamoebidae</taxon>
        <taxon>Acanthamoeba</taxon>
    </lineage>
</organism>
<dbReference type="SUPFAM" id="SSF48264">
    <property type="entry name" value="Cytochrome P450"/>
    <property type="match status" value="1"/>
</dbReference>
<keyword evidence="10" id="KW-1185">Reference proteome</keyword>
<dbReference type="InterPro" id="IPR001128">
    <property type="entry name" value="Cyt_P450"/>
</dbReference>
<dbReference type="Pfam" id="PF00067">
    <property type="entry name" value="p450"/>
    <property type="match status" value="1"/>
</dbReference>
<dbReference type="OMA" id="FANRPAC"/>
<dbReference type="GO" id="GO:0005506">
    <property type="term" value="F:iron ion binding"/>
    <property type="evidence" value="ECO:0007669"/>
    <property type="project" value="InterPro"/>
</dbReference>
<comment type="similarity">
    <text evidence="1">Belongs to the cytochrome P450 family.</text>
</comment>